<dbReference type="Pfam" id="PF20157">
    <property type="entry name" value="Maf_flag10_N"/>
    <property type="match status" value="3"/>
</dbReference>
<feature type="domain" description="Glycosyltransferase Maf N-terminal" evidence="2">
    <location>
        <begin position="266"/>
        <end position="492"/>
    </location>
</feature>
<dbReference type="EMBL" id="JAAAWN010000001">
    <property type="protein sequence ID" value="NDV89855.1"/>
    <property type="molecule type" value="Genomic_DNA"/>
</dbReference>
<sequence>MLKDIRYFIDENVERQEQLERSWANTIEENRQASLNAFKQTMPTIYHTLKSANNCPESVFVNKDGELDIVDVTTGKVLYGYDVNKSIELHLQQFVSNPRYVSFSTSTIADHLPKNIDVIVIFGVGIGTHLLSLLQEYTIAHLVIYEPNLGYLDCSLSSGIWAQVFELAAMKKTGIYLQTQLEPSRVLSDLGELYDFSPFKHVYVYQHYHSNPFDNAMAYLSTATLNELGSMLRRPLSKRTHVDSLVPWPPVVSAIKWSEESLNEKMYQKNIDAFSQFFPDIANEFRHYKANKWKPLANASGEVNVFHIETNSALYGDSPMDMEHEAYNAFVKAPTKERLALTSKQGKSYSHSHQRMVKKIEKLFKGLSAEEESLPEEVRALLLFGIGAGYKLHELYSNFDIDALFICEPNRDFFYASLFAIDWGTILTKADESNKRVYLNIGDDGSNLARDLSTQLHVIGTHIIESMYFSQGYDNDKLKPAINNLHEELRGIIALGEYFDYSRYGVAHTKWAIEQGVSFYTANPDTSIDSASANVPVFIVGNGPSLDNLIPLIKEERSRAIVISCGTALQVLYKNQITPDFHAEIECNRATYDWAIRIGDRQFLKNIDFISCNGAHPDTINLFKNAYLCFKEGEASTVVVEKLLPDLTLPELKFSYPTVSNFAVNFSLEMGFTQVYLLGVDLGFVDPKHHHSKLSGYYLDDGSERYDYAQKTNAGLIVKGNFRASVSTKFEFNMARTLLESAVRAFPQADVYNLNDGAAISGCLPLKPDFVIVQNSVADKEAALEWLKLDAHTPISDLSFSTNFENQFDHALMLAEIEELQALSQVSISSRADIQTVIEKQRALLVDSFLKNGSLFFYYFNGSVNYINGVLSKLLALRNGSVTAELFSNVVKEWQVFLSNCLESLRKVPFEFDYVSSFVPEREAVFIKEQCQQFIARSKLNETDDKFIKQYLDEVTKKNKQWLETNFSNKDIALLCDEREWYSAVDRHESHVIVQIDEGTKQQTLIGYLNKQNTVIYHHPVFNFKRDIDAYLNGETVFYHAKNKASWTVRAWIQKNTALVIIPKLYFVGERKEIPNSLRVYAEKVVNMFPDGLRYVDYPNYIMVPRASAQYYDYIVDKLGNRGVLCSGTLNAESLFFDGISIDDGRRQIENNMLWWGFKK</sequence>
<protein>
    <submittedName>
        <fullName evidence="3">DUF115 domain-containing protein</fullName>
    </submittedName>
</protein>
<accession>A0A7X5LIA1</accession>
<comment type="caution">
    <text evidence="3">The sequence shown here is derived from an EMBL/GenBank/DDBJ whole genome shotgun (WGS) entry which is preliminary data.</text>
</comment>
<feature type="domain" description="Glycosyltransferase Maf N-terminal" evidence="2">
    <location>
        <begin position="110"/>
        <end position="222"/>
    </location>
</feature>
<evidence type="ECO:0000313" key="4">
    <source>
        <dbReference type="Proteomes" id="UP000470213"/>
    </source>
</evidence>
<dbReference type="Pfam" id="PF01973">
    <property type="entry name" value="MptE-like"/>
    <property type="match status" value="1"/>
</dbReference>
<feature type="domain" description="6-hydroxymethylpterin diphosphokinase MptE-like" evidence="1">
    <location>
        <begin position="533"/>
        <end position="686"/>
    </location>
</feature>
<evidence type="ECO:0000259" key="2">
    <source>
        <dbReference type="Pfam" id="PF20157"/>
    </source>
</evidence>
<feature type="domain" description="Glycosyltransferase Maf N-terminal" evidence="2">
    <location>
        <begin position="35"/>
        <end position="108"/>
    </location>
</feature>
<proteinExistence type="predicted"/>
<dbReference type="InterPro" id="IPR045376">
    <property type="entry name" value="Maf_N"/>
</dbReference>
<evidence type="ECO:0000259" key="1">
    <source>
        <dbReference type="Pfam" id="PF01973"/>
    </source>
</evidence>
<organism evidence="3 4">
    <name type="scientific">Alteromonas profundi</name>
    <dbReference type="NCBI Taxonomy" id="2696062"/>
    <lineage>
        <taxon>Bacteria</taxon>
        <taxon>Pseudomonadati</taxon>
        <taxon>Pseudomonadota</taxon>
        <taxon>Gammaproteobacteria</taxon>
        <taxon>Alteromonadales</taxon>
        <taxon>Alteromonadaceae</taxon>
        <taxon>Alteromonas/Salinimonas group</taxon>
        <taxon>Alteromonas</taxon>
    </lineage>
</organism>
<gene>
    <name evidence="3" type="ORF">GTH32_01425</name>
</gene>
<dbReference type="PANTHER" id="PTHR41786">
    <property type="entry name" value="MOTILITY ACCESSORY FACTOR MAF"/>
    <property type="match status" value="1"/>
</dbReference>
<dbReference type="Proteomes" id="UP000470213">
    <property type="component" value="Unassembled WGS sequence"/>
</dbReference>
<evidence type="ECO:0000313" key="3">
    <source>
        <dbReference type="EMBL" id="NDV89855.1"/>
    </source>
</evidence>
<dbReference type="InterPro" id="IPR002826">
    <property type="entry name" value="MptE-like"/>
</dbReference>
<name>A0A7X5LIA1_9ALTE</name>
<dbReference type="RefSeq" id="WP_163083442.1">
    <property type="nucleotide sequence ID" value="NZ_JAAAWN010000001.1"/>
</dbReference>
<dbReference type="Gene3D" id="3.90.1480.10">
    <property type="entry name" value="Alpha-2,3-sialyltransferase"/>
    <property type="match status" value="1"/>
</dbReference>
<dbReference type="AlphaFoldDB" id="A0A7X5LIA1"/>
<dbReference type="PANTHER" id="PTHR41786:SF1">
    <property type="entry name" value="6-HYDROXYMETHYLPTERIN DIPHOSPHOKINASE MPTE-LIKE DOMAIN-CONTAINING PROTEIN"/>
    <property type="match status" value="1"/>
</dbReference>
<reference evidence="3 4" key="1">
    <citation type="submission" date="2020-01" db="EMBL/GenBank/DDBJ databases">
        <authorList>
            <person name="Chen J."/>
            <person name="Zhu S."/>
            <person name="Yang J."/>
        </authorList>
    </citation>
    <scope>NUCLEOTIDE SEQUENCE [LARGE SCALE GENOMIC DNA]</scope>
    <source>
        <strain evidence="3 4">345S023</strain>
    </source>
</reference>
<keyword evidence="4" id="KW-1185">Reference proteome</keyword>